<dbReference type="RefSeq" id="WP_246146628.1">
    <property type="nucleotide sequence ID" value="NZ_CP036525.1"/>
</dbReference>
<dbReference type="KEGG" id="rlc:K227x_15440"/>
<reference evidence="1 2" key="1">
    <citation type="submission" date="2019-02" db="EMBL/GenBank/DDBJ databases">
        <title>Deep-cultivation of Planctomycetes and their phenomic and genomic characterization uncovers novel biology.</title>
        <authorList>
            <person name="Wiegand S."/>
            <person name="Jogler M."/>
            <person name="Boedeker C."/>
            <person name="Pinto D."/>
            <person name="Vollmers J."/>
            <person name="Rivas-Marin E."/>
            <person name="Kohn T."/>
            <person name="Peeters S.H."/>
            <person name="Heuer A."/>
            <person name="Rast P."/>
            <person name="Oberbeckmann S."/>
            <person name="Bunk B."/>
            <person name="Jeske O."/>
            <person name="Meyerdierks A."/>
            <person name="Storesund J.E."/>
            <person name="Kallscheuer N."/>
            <person name="Luecker S."/>
            <person name="Lage O.M."/>
            <person name="Pohl T."/>
            <person name="Merkel B.J."/>
            <person name="Hornburger P."/>
            <person name="Mueller R.-W."/>
            <person name="Bruemmer F."/>
            <person name="Labrenz M."/>
            <person name="Spormann A.M."/>
            <person name="Op den Camp H."/>
            <person name="Overmann J."/>
            <person name="Amann R."/>
            <person name="Jetten M.S.M."/>
            <person name="Mascher T."/>
            <person name="Medema M.H."/>
            <person name="Devos D.P."/>
            <person name="Kaster A.-K."/>
            <person name="Ovreas L."/>
            <person name="Rohde M."/>
            <person name="Galperin M.Y."/>
            <person name="Jogler C."/>
        </authorList>
    </citation>
    <scope>NUCLEOTIDE SEQUENCE [LARGE SCALE GENOMIC DNA]</scope>
    <source>
        <strain evidence="1 2">K22_7</strain>
    </source>
</reference>
<name>A0A517N7Q2_9BACT</name>
<evidence type="ECO:0000313" key="2">
    <source>
        <dbReference type="Proteomes" id="UP000318538"/>
    </source>
</evidence>
<keyword evidence="2" id="KW-1185">Reference proteome</keyword>
<dbReference type="EMBL" id="CP036525">
    <property type="protein sequence ID" value="QDT03162.1"/>
    <property type="molecule type" value="Genomic_DNA"/>
</dbReference>
<protein>
    <submittedName>
        <fullName evidence="1">Uncharacterized protein</fullName>
    </submittedName>
</protein>
<organism evidence="1 2">
    <name type="scientific">Rubripirellula lacrimiformis</name>
    <dbReference type="NCBI Taxonomy" id="1930273"/>
    <lineage>
        <taxon>Bacteria</taxon>
        <taxon>Pseudomonadati</taxon>
        <taxon>Planctomycetota</taxon>
        <taxon>Planctomycetia</taxon>
        <taxon>Pirellulales</taxon>
        <taxon>Pirellulaceae</taxon>
        <taxon>Rubripirellula</taxon>
    </lineage>
</organism>
<gene>
    <name evidence="1" type="ORF">K227x_15440</name>
</gene>
<proteinExistence type="predicted"/>
<accession>A0A517N7Q2</accession>
<dbReference type="AlphaFoldDB" id="A0A517N7Q2"/>
<dbReference type="Proteomes" id="UP000318538">
    <property type="component" value="Chromosome"/>
</dbReference>
<sequence>MNNEALIRKFHDHAALSPENPDDPDSLIGFFQTFRPDGKSLGPLLHDLDFGDPQIGPALAGRISELFQLAGDDRRPQGGRDAYFVVRNPQPLDPELASQWATQWLTNVRDLAISVGDSEVAMALDPLPSIRVLIGTPPKHPKDAAEKSNLLTMIQQNVAGLVEQLDAGPLPTTLRPAYYFIACDALLRDYLMWPFYEKASGHPDPFQPYFGLWQHGVKFRIFGDDQVDLYLPRTD</sequence>
<evidence type="ECO:0000313" key="1">
    <source>
        <dbReference type="EMBL" id="QDT03162.1"/>
    </source>
</evidence>